<dbReference type="Gene3D" id="1.10.275.10">
    <property type="entry name" value="Fumarase/aspartase (N-terminal domain)"/>
    <property type="match status" value="1"/>
</dbReference>
<evidence type="ECO:0000256" key="2">
    <source>
        <dbReference type="SAM" id="MobiDB-lite"/>
    </source>
</evidence>
<reference evidence="4" key="1">
    <citation type="submission" date="2020-07" db="EMBL/GenBank/DDBJ databases">
        <title>Huge and variable diversity of episymbiotic CPR bacteria and DPANN archaea in groundwater ecosystems.</title>
        <authorList>
            <person name="He C.Y."/>
            <person name="Keren R."/>
            <person name="Whittaker M."/>
            <person name="Farag I.F."/>
            <person name="Doudna J."/>
            <person name="Cate J.H.D."/>
            <person name="Banfield J.F."/>
        </authorList>
    </citation>
    <scope>NUCLEOTIDE SEQUENCE</scope>
    <source>
        <strain evidence="4">NC_groundwater_972_Pr1_S-0.2um_49_27</strain>
    </source>
</reference>
<dbReference type="PRINTS" id="PR00149">
    <property type="entry name" value="FUMRATELYASE"/>
</dbReference>
<dbReference type="Gene3D" id="1.20.200.10">
    <property type="entry name" value="Fumarase/aspartase (Central domain)"/>
    <property type="match status" value="1"/>
</dbReference>
<dbReference type="PANTHER" id="PTHR43172">
    <property type="entry name" value="ADENYLOSUCCINATE LYASE"/>
    <property type="match status" value="1"/>
</dbReference>
<protein>
    <recommendedName>
        <fullName evidence="3">Fumarate lyase N-terminal domain-containing protein</fullName>
    </recommendedName>
</protein>
<sequence>MLPRYTRPPFDQLWSEEAKFRRWLNVEMAIISARAKLDDLSPTIAGRIKNHFRFLEINSNVVWQIEAIEVELVHDMNAFIVAMRETMTGDLEPHRGEFHKGVTSYDIEDPAFILALRLAAGCILDNVRALHQALQKKSYEHRSTLMIGRTHGQYAVPDTFGRLLRTFAEALRKDIQAIERSVAYDLSEGKISGAIGNYGDMDPQIEELALAELGLQAAICETQILHRGRHFSFMAALARAAGTIAGMAKTFWPMMRSDVGELEEPRKSKQRGSSTMSQKKNPIKVEQMDDGIPRLFAGYLAAAFANIGSREGRDISQSIVERHIWPDATSLIYYMAETMTRVVDGLVVHADDMYQRLEVETRGVWAAERVRLALVDAGVDPNLAYDYTQAVSFEATKTKKQLYVLLQTRALKSDDHRTAYEILGEEKLVWCFDARGYVANGVKHIFGSDE</sequence>
<proteinExistence type="predicted"/>
<dbReference type="Gene3D" id="1.10.40.30">
    <property type="entry name" value="Fumarase/aspartase (C-terminal domain)"/>
    <property type="match status" value="1"/>
</dbReference>
<dbReference type="InterPro" id="IPR020557">
    <property type="entry name" value="Fumarate_lyase_CS"/>
</dbReference>
<feature type="compositionally biased region" description="Polar residues" evidence="2">
    <location>
        <begin position="271"/>
        <end position="280"/>
    </location>
</feature>
<evidence type="ECO:0000256" key="1">
    <source>
        <dbReference type="ARBA" id="ARBA00023239"/>
    </source>
</evidence>
<dbReference type="InterPro" id="IPR024083">
    <property type="entry name" value="Fumarase/histidase_N"/>
</dbReference>
<evidence type="ECO:0000313" key="4">
    <source>
        <dbReference type="EMBL" id="MBI3627582.1"/>
    </source>
</evidence>
<dbReference type="InterPro" id="IPR000362">
    <property type="entry name" value="Fumarate_lyase_fam"/>
</dbReference>
<gene>
    <name evidence="4" type="ORF">HY220_02450</name>
</gene>
<dbReference type="InterPro" id="IPR022761">
    <property type="entry name" value="Fumarate_lyase_N"/>
</dbReference>
<dbReference type="GO" id="GO:0004018">
    <property type="term" value="F:N6-(1,2-dicarboxyethyl)AMP AMP-lyase (fumarate-forming) activity"/>
    <property type="evidence" value="ECO:0007669"/>
    <property type="project" value="TreeGrafter"/>
</dbReference>
<dbReference type="GO" id="GO:0044208">
    <property type="term" value="P:'de novo' AMP biosynthetic process"/>
    <property type="evidence" value="ECO:0007669"/>
    <property type="project" value="TreeGrafter"/>
</dbReference>
<dbReference type="Pfam" id="PF00206">
    <property type="entry name" value="Lyase_1"/>
    <property type="match status" value="1"/>
</dbReference>
<dbReference type="EMBL" id="JACQCQ010000009">
    <property type="protein sequence ID" value="MBI3627582.1"/>
    <property type="molecule type" value="Genomic_DNA"/>
</dbReference>
<dbReference type="InterPro" id="IPR008948">
    <property type="entry name" value="L-Aspartase-like"/>
</dbReference>
<evidence type="ECO:0000259" key="3">
    <source>
        <dbReference type="Pfam" id="PF00206"/>
    </source>
</evidence>
<feature type="domain" description="Fumarate lyase N-terminal" evidence="3">
    <location>
        <begin position="7"/>
        <end position="289"/>
    </location>
</feature>
<keyword evidence="1" id="KW-0456">Lyase</keyword>
<accession>A0A9D6LRV2</accession>
<comment type="caution">
    <text evidence="4">The sequence shown here is derived from an EMBL/GenBank/DDBJ whole genome shotgun (WGS) entry which is preliminary data.</text>
</comment>
<dbReference type="GO" id="GO:0070626">
    <property type="term" value="F:(S)-2-(5-amino-1-(5-phospho-D-ribosyl)imidazole-4-carboxamido) succinate lyase (fumarate-forming) activity"/>
    <property type="evidence" value="ECO:0007669"/>
    <property type="project" value="TreeGrafter"/>
</dbReference>
<feature type="region of interest" description="Disordered" evidence="2">
    <location>
        <begin position="262"/>
        <end position="283"/>
    </location>
</feature>
<dbReference type="SUPFAM" id="SSF48557">
    <property type="entry name" value="L-aspartase-like"/>
    <property type="match status" value="1"/>
</dbReference>
<dbReference type="Proteomes" id="UP000808388">
    <property type="component" value="Unassembled WGS sequence"/>
</dbReference>
<dbReference type="AlphaFoldDB" id="A0A9D6LRV2"/>
<dbReference type="GO" id="GO:0005829">
    <property type="term" value="C:cytosol"/>
    <property type="evidence" value="ECO:0007669"/>
    <property type="project" value="TreeGrafter"/>
</dbReference>
<dbReference type="PROSITE" id="PS00163">
    <property type="entry name" value="FUMARATE_LYASES"/>
    <property type="match status" value="1"/>
</dbReference>
<dbReference type="PANTHER" id="PTHR43172:SF1">
    <property type="entry name" value="ADENYLOSUCCINATE LYASE"/>
    <property type="match status" value="1"/>
</dbReference>
<evidence type="ECO:0000313" key="5">
    <source>
        <dbReference type="Proteomes" id="UP000808388"/>
    </source>
</evidence>
<organism evidence="4 5">
    <name type="scientific">Candidatus Sungiibacteriota bacterium</name>
    <dbReference type="NCBI Taxonomy" id="2750080"/>
    <lineage>
        <taxon>Bacteria</taxon>
        <taxon>Candidatus Sungiibacteriota</taxon>
    </lineage>
</organism>
<name>A0A9D6LRV2_9BACT</name>